<dbReference type="Proteomes" id="UP000467840">
    <property type="component" value="Chromosome 9"/>
</dbReference>
<reference evidence="1 2" key="1">
    <citation type="journal article" date="2020" name="Mol. Plant">
        <title>The Chromosome-Based Rubber Tree Genome Provides New Insights into Spurge Genome Evolution and Rubber Biosynthesis.</title>
        <authorList>
            <person name="Liu J."/>
            <person name="Shi C."/>
            <person name="Shi C.C."/>
            <person name="Li W."/>
            <person name="Zhang Q.J."/>
            <person name="Zhang Y."/>
            <person name="Li K."/>
            <person name="Lu H.F."/>
            <person name="Shi C."/>
            <person name="Zhu S.T."/>
            <person name="Xiao Z.Y."/>
            <person name="Nan H."/>
            <person name="Yue Y."/>
            <person name="Zhu X.G."/>
            <person name="Wu Y."/>
            <person name="Hong X.N."/>
            <person name="Fan G.Y."/>
            <person name="Tong Y."/>
            <person name="Zhang D."/>
            <person name="Mao C.L."/>
            <person name="Liu Y.L."/>
            <person name="Hao S.J."/>
            <person name="Liu W.Q."/>
            <person name="Lv M.Q."/>
            <person name="Zhang H.B."/>
            <person name="Liu Y."/>
            <person name="Hu-Tang G.R."/>
            <person name="Wang J.P."/>
            <person name="Wang J.H."/>
            <person name="Sun Y.H."/>
            <person name="Ni S.B."/>
            <person name="Chen W.B."/>
            <person name="Zhang X.C."/>
            <person name="Jiao Y.N."/>
            <person name="Eichler E.E."/>
            <person name="Li G.H."/>
            <person name="Liu X."/>
            <person name="Gao L.Z."/>
        </authorList>
    </citation>
    <scope>NUCLEOTIDE SEQUENCE [LARGE SCALE GENOMIC DNA]</scope>
    <source>
        <strain evidence="2">cv. GT1</strain>
        <tissue evidence="1">Leaf</tissue>
    </source>
</reference>
<protein>
    <submittedName>
        <fullName evidence="1">Uncharacterized protein</fullName>
    </submittedName>
</protein>
<accession>A0A6A6M5Q3</accession>
<organism evidence="1 2">
    <name type="scientific">Hevea brasiliensis</name>
    <name type="common">Para rubber tree</name>
    <name type="synonym">Siphonia brasiliensis</name>
    <dbReference type="NCBI Taxonomy" id="3981"/>
    <lineage>
        <taxon>Eukaryota</taxon>
        <taxon>Viridiplantae</taxon>
        <taxon>Streptophyta</taxon>
        <taxon>Embryophyta</taxon>
        <taxon>Tracheophyta</taxon>
        <taxon>Spermatophyta</taxon>
        <taxon>Magnoliopsida</taxon>
        <taxon>eudicotyledons</taxon>
        <taxon>Gunneridae</taxon>
        <taxon>Pentapetalae</taxon>
        <taxon>rosids</taxon>
        <taxon>fabids</taxon>
        <taxon>Malpighiales</taxon>
        <taxon>Euphorbiaceae</taxon>
        <taxon>Crotonoideae</taxon>
        <taxon>Micrandreae</taxon>
        <taxon>Hevea</taxon>
    </lineage>
</organism>
<keyword evidence="2" id="KW-1185">Reference proteome</keyword>
<comment type="caution">
    <text evidence="1">The sequence shown here is derived from an EMBL/GenBank/DDBJ whole genome shotgun (WGS) entry which is preliminary data.</text>
</comment>
<name>A0A6A6M5Q3_HEVBR</name>
<evidence type="ECO:0000313" key="2">
    <source>
        <dbReference type="Proteomes" id="UP000467840"/>
    </source>
</evidence>
<sequence length="256" mass="29327">MDRKSSCCGKSYERQYVTTPKKEVVKPVIEKKKESGTGQVENESPVVAAQVKSEVKNEDNVKKEKVPEKVRVSDEFAVTKHRIESFILKVRKVSMLGLAKFRHVVVLKHVADNGSFQCYGLNAVDTDTLLQLIRVEEKKVKDGEEEQLLFKDICKQIHRYSKEGNSAILRTHRPSLRSQRFEEALNRGTKYTHQWLNFSLNKNKLRYSSKGPHRLHPLTMALKSWVVAIGRRDSICIDHFVFKLANSNETNGQGFG</sequence>
<evidence type="ECO:0000313" key="1">
    <source>
        <dbReference type="EMBL" id="KAF2307299.1"/>
    </source>
</evidence>
<proteinExistence type="predicted"/>
<gene>
    <name evidence="1" type="ORF">GH714_026173</name>
</gene>
<dbReference type="EMBL" id="JAAGAX010000008">
    <property type="protein sequence ID" value="KAF2307299.1"/>
    <property type="molecule type" value="Genomic_DNA"/>
</dbReference>
<dbReference type="AlphaFoldDB" id="A0A6A6M5Q3"/>